<name>A0A1A9AAW4_9ACTN</name>
<feature type="region of interest" description="Disordered" evidence="1">
    <location>
        <begin position="66"/>
        <end position="90"/>
    </location>
</feature>
<evidence type="ECO:0000313" key="2">
    <source>
        <dbReference type="EMBL" id="SBT53297.1"/>
    </source>
</evidence>
<feature type="region of interest" description="Disordered" evidence="1">
    <location>
        <begin position="1"/>
        <end position="46"/>
    </location>
</feature>
<gene>
    <name evidence="2" type="ORF">GA0070621_4743</name>
</gene>
<feature type="region of interest" description="Disordered" evidence="1">
    <location>
        <begin position="124"/>
        <end position="174"/>
    </location>
</feature>
<evidence type="ECO:0000256" key="1">
    <source>
        <dbReference type="SAM" id="MobiDB-lite"/>
    </source>
</evidence>
<dbReference type="Proteomes" id="UP000198765">
    <property type="component" value="Chromosome I"/>
</dbReference>
<protein>
    <submittedName>
        <fullName evidence="2">Uncharacterized protein</fullName>
    </submittedName>
</protein>
<reference evidence="2 3" key="1">
    <citation type="submission" date="2016-06" db="EMBL/GenBank/DDBJ databases">
        <authorList>
            <person name="Kjaerup R.B."/>
            <person name="Dalgaard T.S."/>
            <person name="Juul-Madsen H.R."/>
        </authorList>
    </citation>
    <scope>NUCLEOTIDE SEQUENCE [LARGE SCALE GENOMIC DNA]</scope>
    <source>
        <strain evidence="2 3">DSM 45248</strain>
    </source>
</reference>
<feature type="compositionally biased region" description="Low complexity" evidence="1">
    <location>
        <begin position="272"/>
        <end position="282"/>
    </location>
</feature>
<sequence>MGWTADEAGRARAGRPSAPRPGAGVPRRPCRPAALRPRLPGEHPLATTVAVRRGLCSEAAICRIDRARSPVSRETEPPAPARSPVGRGRVGQARIAAPWWPVASAEQSGGAGRTGRKRLRCPAGSCAARRWRQPSPVAGNDATDHRGRTDDAVGATSAADLGGGDTMSISPSRTRWIPALRPQQWPRALALPRPPPFHVKPRAHAGCVSRETVPALQGPNAPGRMSAPPSARPGADPRTEPAAEAVHRRRDGRLEEDRFLGVRLGGPRPRDTTPTPNSTRSSQLSPCSPPSYRPRAGPYSRPITHWPSPPGGRVYGAPSRTPTGWPARAARAAPAVPTGHCRRCPGAGYRSGPGGVSRRPSRATPAERRQVTGPTARRQVMFG</sequence>
<dbReference type="PATRIC" id="fig|299146.4.peg.4902"/>
<feature type="region of interest" description="Disordered" evidence="1">
    <location>
        <begin position="188"/>
        <end position="383"/>
    </location>
</feature>
<accession>A0A1A9AAW4</accession>
<evidence type="ECO:0000313" key="3">
    <source>
        <dbReference type="Proteomes" id="UP000198765"/>
    </source>
</evidence>
<feature type="compositionally biased region" description="Low complexity" evidence="1">
    <location>
        <begin position="326"/>
        <end position="335"/>
    </location>
</feature>
<proteinExistence type="predicted"/>
<feature type="compositionally biased region" description="Low complexity" evidence="1">
    <location>
        <begin position="14"/>
        <end position="38"/>
    </location>
</feature>
<feature type="compositionally biased region" description="Basic and acidic residues" evidence="1">
    <location>
        <begin position="142"/>
        <end position="151"/>
    </location>
</feature>
<dbReference type="AlphaFoldDB" id="A0A1A9AAW4"/>
<organism evidence="2 3">
    <name type="scientific">Micromonospora narathiwatensis</name>
    <dbReference type="NCBI Taxonomy" id="299146"/>
    <lineage>
        <taxon>Bacteria</taxon>
        <taxon>Bacillati</taxon>
        <taxon>Actinomycetota</taxon>
        <taxon>Actinomycetes</taxon>
        <taxon>Micromonosporales</taxon>
        <taxon>Micromonosporaceae</taxon>
        <taxon>Micromonospora</taxon>
    </lineage>
</organism>
<feature type="compositionally biased region" description="Basic and acidic residues" evidence="1">
    <location>
        <begin position="66"/>
        <end position="76"/>
    </location>
</feature>
<dbReference type="EMBL" id="LT594324">
    <property type="protein sequence ID" value="SBT53297.1"/>
    <property type="molecule type" value="Genomic_DNA"/>
</dbReference>
<keyword evidence="3" id="KW-1185">Reference proteome</keyword>